<evidence type="ECO:0000313" key="3">
    <source>
        <dbReference type="EMBL" id="VVJ17437.1"/>
    </source>
</evidence>
<gene>
    <name evidence="3" type="ORF">AA23TX_02458</name>
</gene>
<evidence type="ECO:0000313" key="4">
    <source>
        <dbReference type="Proteomes" id="UP000399805"/>
    </source>
</evidence>
<evidence type="ECO:0000259" key="2">
    <source>
        <dbReference type="Pfam" id="PF00561"/>
    </source>
</evidence>
<dbReference type="EMBL" id="CABVGP010000001">
    <property type="protein sequence ID" value="VVJ17437.1"/>
    <property type="molecule type" value="Genomic_DNA"/>
</dbReference>
<keyword evidence="1" id="KW-0378">Hydrolase</keyword>
<organism evidence="3 4">
    <name type="scientific">Amycolatopsis camponoti</name>
    <dbReference type="NCBI Taxonomy" id="2606593"/>
    <lineage>
        <taxon>Bacteria</taxon>
        <taxon>Bacillati</taxon>
        <taxon>Actinomycetota</taxon>
        <taxon>Actinomycetes</taxon>
        <taxon>Pseudonocardiales</taxon>
        <taxon>Pseudonocardiaceae</taxon>
        <taxon>Amycolatopsis</taxon>
    </lineage>
</organism>
<dbReference type="RefSeq" id="WP_155542612.1">
    <property type="nucleotide sequence ID" value="NZ_CABVGP010000001.1"/>
</dbReference>
<keyword evidence="4" id="KW-1185">Reference proteome</keyword>
<dbReference type="InterPro" id="IPR000073">
    <property type="entry name" value="AB_hydrolase_1"/>
</dbReference>
<dbReference type="GO" id="GO:0016787">
    <property type="term" value="F:hydrolase activity"/>
    <property type="evidence" value="ECO:0007669"/>
    <property type="project" value="UniProtKB-KW"/>
</dbReference>
<dbReference type="SUPFAM" id="SSF53474">
    <property type="entry name" value="alpha/beta-Hydrolases"/>
    <property type="match status" value="1"/>
</dbReference>
<feature type="domain" description="AB hydrolase-1" evidence="2">
    <location>
        <begin position="36"/>
        <end position="144"/>
    </location>
</feature>
<dbReference type="PRINTS" id="PR00111">
    <property type="entry name" value="ABHYDROLASE"/>
</dbReference>
<protein>
    <recommendedName>
        <fullName evidence="2">AB hydrolase-1 domain-containing protein</fullName>
    </recommendedName>
</protein>
<dbReference type="InterPro" id="IPR029058">
    <property type="entry name" value="AB_hydrolase_fold"/>
</dbReference>
<evidence type="ECO:0000256" key="1">
    <source>
        <dbReference type="ARBA" id="ARBA00022801"/>
    </source>
</evidence>
<dbReference type="PRINTS" id="PR00412">
    <property type="entry name" value="EPOXHYDRLASE"/>
</dbReference>
<reference evidence="3 4" key="1">
    <citation type="submission" date="2019-09" db="EMBL/GenBank/DDBJ databases">
        <authorList>
            <person name="Leyn A S."/>
        </authorList>
    </citation>
    <scope>NUCLEOTIDE SEQUENCE [LARGE SCALE GENOMIC DNA]</scope>
    <source>
        <strain evidence="3">AA231_1</strain>
    </source>
</reference>
<dbReference type="InterPro" id="IPR000639">
    <property type="entry name" value="Epox_hydrolase-like"/>
</dbReference>
<accession>A0A6I8LN86</accession>
<dbReference type="Gene3D" id="3.40.50.1820">
    <property type="entry name" value="alpha/beta hydrolase"/>
    <property type="match status" value="1"/>
</dbReference>
<dbReference type="AlphaFoldDB" id="A0A6I8LN86"/>
<dbReference type="Proteomes" id="UP000399805">
    <property type="component" value="Unassembled WGS sequence"/>
</dbReference>
<name>A0A6I8LN86_9PSEU</name>
<proteinExistence type="predicted"/>
<sequence length="303" mass="32483">MSLSGTDPAWLPPGFEIRTAHTNGVRLSAAVGGSGPLVVLVHGWPQTGRAWAKVMPALAEHHTVLVPDLRGSGASERPVDGYTKTNQADDIRGLITALGLTGPAVVVGHDIGSMIAFAWALHRPEDLAAVVLLDAFLPGVDLEESMNVVTGGSWHFGFFMTPHIPEMLFDGHELEFITATFTALSAKPTFTDSELAFYADAYRGRDRLRGGFGHYRTLLDDGRENLAALAEHPVTVPVLSIGGRDSVGEQTTEALRPHVENLTGLIAPTGHFVAEEAPDWLVRTLRTYLAETIEPQPSGATVL</sequence>
<dbReference type="PANTHER" id="PTHR43329">
    <property type="entry name" value="EPOXIDE HYDROLASE"/>
    <property type="match status" value="1"/>
</dbReference>
<dbReference type="Pfam" id="PF00561">
    <property type="entry name" value="Abhydrolase_1"/>
    <property type="match status" value="1"/>
</dbReference>